<feature type="compositionally biased region" description="Acidic residues" evidence="1">
    <location>
        <begin position="714"/>
        <end position="733"/>
    </location>
</feature>
<dbReference type="InterPro" id="IPR006553">
    <property type="entry name" value="Leu-rich_rpt_Cys-con_subtyp"/>
</dbReference>
<accession>A0A9P3LUY4</accession>
<feature type="compositionally biased region" description="Acidic residues" evidence="1">
    <location>
        <begin position="628"/>
        <end position="659"/>
    </location>
</feature>
<dbReference type="PANTHER" id="PTHR13318:SF247">
    <property type="entry name" value="GH16156P"/>
    <property type="match status" value="1"/>
</dbReference>
<organism evidence="2 3">
    <name type="scientific">Entomortierella parvispora</name>
    <dbReference type="NCBI Taxonomy" id="205924"/>
    <lineage>
        <taxon>Eukaryota</taxon>
        <taxon>Fungi</taxon>
        <taxon>Fungi incertae sedis</taxon>
        <taxon>Mucoromycota</taxon>
        <taxon>Mortierellomycotina</taxon>
        <taxon>Mortierellomycetes</taxon>
        <taxon>Mortierellales</taxon>
        <taxon>Mortierellaceae</taxon>
        <taxon>Entomortierella</taxon>
    </lineage>
</organism>
<feature type="compositionally biased region" description="Low complexity" evidence="1">
    <location>
        <begin position="747"/>
        <end position="759"/>
    </location>
</feature>
<dbReference type="SUPFAM" id="SSF52047">
    <property type="entry name" value="RNI-like"/>
    <property type="match status" value="1"/>
</dbReference>
<dbReference type="Gene3D" id="3.80.10.10">
    <property type="entry name" value="Ribonuclease Inhibitor"/>
    <property type="match status" value="1"/>
</dbReference>
<name>A0A9P3LUY4_9FUNG</name>
<evidence type="ECO:0000313" key="3">
    <source>
        <dbReference type="Proteomes" id="UP000827284"/>
    </source>
</evidence>
<dbReference type="GO" id="GO:0019005">
    <property type="term" value="C:SCF ubiquitin ligase complex"/>
    <property type="evidence" value="ECO:0007669"/>
    <property type="project" value="TreeGrafter"/>
</dbReference>
<sequence>MASIPAVATPAGMRTTTRTQVPLPTEIVKLIAHQLRDSRQALHACLLVSRAWSQAAVEYLYKAEHMRIDQDLDILWSLASASPVPSTERTTVPATTAPAPTGESPLDSGLTDQSELMVAVPGSEAAGPSGKNTSMATYLQHTLGALLTLAPQDRRPEILSQLLLKRTLDESLLHDHSCSYDYISYLNRVSCPWFACLIQDWSVFCLQWRSHQARERALELDDDTPLGSEPSLIRQEHCFNRLVRKVSSRCTSVEVFCSSFMVHVDTLIYAIRHFPSLTWIDLKDCQELNDEFFVALAETVRSLSYLRLPGAMMRQVSIPAVANVILAQKQDSLCQFKVIHGTNIFETNDILKALGERHGRSLKRLTLSICELENAGLEDYIPLCTNLESLNLEYTSGVTNDVVIPILDHCRQLCKLDLTETDCTQVMIQALSTASDSTTPSTGRFPRMSRLILNNIDSPFTPQQFMPLPEACPNLQELHMNSILADSFQEFHPFISKMVHLMDLDIGNVFPEFTDANLKSLVDALPHLRWLSIANTQITDASLVYLAEKSTELCDLCILGCDQVTKSGLLEFLDKLTNKALFRRLDITYCRLDEEALAEIRERVQWMAKEYGVPEVVEVEGDDQFADSLTEEDEEDEGAEERESEDETGADSEDEEDMDDHSISIPQVDTVVIGTFEQALAAGDDFEIPSGFVFGAIADSHLEDPSADDNISSEPEEQDEGDDEDDHDQEELLSDFSDTFSDHEGDSFMSFSGSDSVSSARSWQSAMGHHRGIVQMLQESRL</sequence>
<dbReference type="AlphaFoldDB" id="A0A9P3LUY4"/>
<dbReference type="GO" id="GO:0031146">
    <property type="term" value="P:SCF-dependent proteasomal ubiquitin-dependent protein catabolic process"/>
    <property type="evidence" value="ECO:0007669"/>
    <property type="project" value="TreeGrafter"/>
</dbReference>
<dbReference type="EMBL" id="BQFW01000005">
    <property type="protein sequence ID" value="GJJ71467.1"/>
    <property type="molecule type" value="Genomic_DNA"/>
</dbReference>
<reference evidence="2" key="1">
    <citation type="submission" date="2021-11" db="EMBL/GenBank/DDBJ databases">
        <authorList>
            <person name="Herlambang A."/>
            <person name="Guo Y."/>
            <person name="Takashima Y."/>
            <person name="Nishizawa T."/>
        </authorList>
    </citation>
    <scope>NUCLEOTIDE SEQUENCE</scope>
    <source>
        <strain evidence="2">E1425</strain>
    </source>
</reference>
<gene>
    <name evidence="2" type="ORF">EMPS_03817</name>
</gene>
<proteinExistence type="predicted"/>
<dbReference type="Proteomes" id="UP000827284">
    <property type="component" value="Unassembled WGS sequence"/>
</dbReference>
<dbReference type="SMART" id="SM00367">
    <property type="entry name" value="LRR_CC"/>
    <property type="match status" value="4"/>
</dbReference>
<feature type="region of interest" description="Disordered" evidence="1">
    <location>
        <begin position="628"/>
        <end position="662"/>
    </location>
</feature>
<evidence type="ECO:0008006" key="4">
    <source>
        <dbReference type="Google" id="ProtNLM"/>
    </source>
</evidence>
<comment type="caution">
    <text evidence="2">The sequence shown here is derived from an EMBL/GenBank/DDBJ whole genome shotgun (WGS) entry which is preliminary data.</text>
</comment>
<dbReference type="PANTHER" id="PTHR13318">
    <property type="entry name" value="PARTNER OF PAIRED, ISOFORM B-RELATED"/>
    <property type="match status" value="1"/>
</dbReference>
<keyword evidence="3" id="KW-1185">Reference proteome</keyword>
<dbReference type="OrthoDB" id="10257471at2759"/>
<evidence type="ECO:0000256" key="1">
    <source>
        <dbReference type="SAM" id="MobiDB-lite"/>
    </source>
</evidence>
<dbReference type="InterPro" id="IPR032675">
    <property type="entry name" value="LRR_dom_sf"/>
</dbReference>
<feature type="region of interest" description="Disordered" evidence="1">
    <location>
        <begin position="702"/>
        <end position="765"/>
    </location>
</feature>
<evidence type="ECO:0000313" key="2">
    <source>
        <dbReference type="EMBL" id="GJJ71467.1"/>
    </source>
</evidence>
<protein>
    <recommendedName>
        <fullName evidence="4">F-box domain-containing protein</fullName>
    </recommendedName>
</protein>
<reference evidence="2" key="2">
    <citation type="journal article" date="2022" name="Microbiol. Resour. Announc.">
        <title>Whole-Genome Sequence of Entomortierella parvispora E1425, a Mucoromycotan Fungus Associated with Burkholderiaceae-Related Endosymbiotic Bacteria.</title>
        <authorList>
            <person name="Herlambang A."/>
            <person name="Guo Y."/>
            <person name="Takashima Y."/>
            <person name="Narisawa K."/>
            <person name="Ohta H."/>
            <person name="Nishizawa T."/>
        </authorList>
    </citation>
    <scope>NUCLEOTIDE SEQUENCE</scope>
    <source>
        <strain evidence="2">E1425</strain>
    </source>
</reference>
<feature type="region of interest" description="Disordered" evidence="1">
    <location>
        <begin position="84"/>
        <end position="111"/>
    </location>
</feature>
<feature type="compositionally biased region" description="Low complexity" evidence="1">
    <location>
        <begin position="90"/>
        <end position="101"/>
    </location>
</feature>